<dbReference type="InterPro" id="IPR032675">
    <property type="entry name" value="LRR_dom_sf"/>
</dbReference>
<keyword evidence="2" id="KW-1185">Reference proteome</keyword>
<protein>
    <submittedName>
        <fullName evidence="1">HEAT repeat domain-containing protein</fullName>
    </submittedName>
</protein>
<accession>A0A8S9SXP7</accession>
<organism evidence="1 2">
    <name type="scientific">Tolypothrix bouteillei VB521301</name>
    <dbReference type="NCBI Taxonomy" id="1479485"/>
    <lineage>
        <taxon>Bacteria</taxon>
        <taxon>Bacillati</taxon>
        <taxon>Cyanobacteriota</taxon>
        <taxon>Cyanophyceae</taxon>
        <taxon>Nostocales</taxon>
        <taxon>Tolypothrichaceae</taxon>
        <taxon>Tolypothrix</taxon>
    </lineage>
</organism>
<comment type="caution">
    <text evidence="1">The sequence shown here is derived from an EMBL/GenBank/DDBJ whole genome shotgun (WGS) entry which is preliminary data.</text>
</comment>
<dbReference type="AlphaFoldDB" id="A0A8S9SXP7"/>
<evidence type="ECO:0000313" key="2">
    <source>
        <dbReference type="Proteomes" id="UP000029738"/>
    </source>
</evidence>
<reference evidence="1" key="1">
    <citation type="journal article" date="2015" name="Genome Announc.">
        <title>Draft Genome Sequence of Tolypothrix boutellei Strain VB521301.</title>
        <authorList>
            <person name="Chandrababunaidu M.M."/>
            <person name="Singh D."/>
            <person name="Sen D."/>
            <person name="Bhan S."/>
            <person name="Das S."/>
            <person name="Gupta A."/>
            <person name="Adhikary S.P."/>
            <person name="Tripathy S."/>
        </authorList>
    </citation>
    <scope>NUCLEOTIDE SEQUENCE</scope>
    <source>
        <strain evidence="1">VB521301</strain>
    </source>
</reference>
<dbReference type="SUPFAM" id="SSF52047">
    <property type="entry name" value="RNI-like"/>
    <property type="match status" value="1"/>
</dbReference>
<evidence type="ECO:0000313" key="1">
    <source>
        <dbReference type="EMBL" id="KAF3884875.1"/>
    </source>
</evidence>
<sequence>MSKSDVQPILGYENFNLRARSQKVIPDNQNQPSKFDVVLGDRAPLPIGDVVLGGMEGVKRRLKSTVVEARLTALGEAFNYGEAGINLIIETLKDESKQVRLTAARLLREKGSQKEKQILIDCDPWLFFTTLEGWNQYTAVRTTKQLVNLLQEPQITTLEALVCEIEKNGSYGKFQDFVNVLVATPERLPYLKALFMGDPSDSKQWKRGYSQICLSNINPILKAFPHLQVLHLCGFFGHASNPILKNKQKQELLQIRNRDGSPVVSKKTHTELKTLIIEGADLTDEHVAEICQLEYPSLEYLELWLGRRDTEKIVKSLAPLLSGKSCPNLIYLGLIGSENTNAIARAISCSEIIKRLKVLDLGKGKLTVAGVTDLLKCPTIENLHTLNVSENCLRPIAIEQLSHINCQVIANSQFHDSYRFDDDSARYYTAWE</sequence>
<dbReference type="Proteomes" id="UP000029738">
    <property type="component" value="Unassembled WGS sequence"/>
</dbReference>
<reference evidence="1" key="2">
    <citation type="submission" date="2019-11" db="EMBL/GenBank/DDBJ databases">
        <title>Improved Assembly of Tolypothrix boutellei genome.</title>
        <authorList>
            <person name="Sarangi A.N."/>
            <person name="Mukherjee M."/>
            <person name="Ghosh S."/>
            <person name="Singh D."/>
            <person name="Das A."/>
            <person name="Kant S."/>
            <person name="Prusty A."/>
            <person name="Tripathy S."/>
        </authorList>
    </citation>
    <scope>NUCLEOTIDE SEQUENCE</scope>
    <source>
        <strain evidence="1">VB521301</strain>
    </source>
</reference>
<gene>
    <name evidence="1" type="ORF">DA73_0400004950</name>
</gene>
<dbReference type="RefSeq" id="WP_038081365.1">
    <property type="nucleotide sequence ID" value="NZ_JHEG04000001.1"/>
</dbReference>
<name>A0A8S9SXP7_9CYAN</name>
<dbReference type="EMBL" id="JHEG04000001">
    <property type="protein sequence ID" value="KAF3884875.1"/>
    <property type="molecule type" value="Genomic_DNA"/>
</dbReference>
<dbReference type="Gene3D" id="3.80.10.10">
    <property type="entry name" value="Ribonuclease Inhibitor"/>
    <property type="match status" value="1"/>
</dbReference>
<proteinExistence type="predicted"/>